<feature type="compositionally biased region" description="Basic and acidic residues" evidence="1">
    <location>
        <begin position="13"/>
        <end position="27"/>
    </location>
</feature>
<feature type="compositionally biased region" description="Polar residues" evidence="1">
    <location>
        <begin position="41"/>
        <end position="54"/>
    </location>
</feature>
<comment type="caution">
    <text evidence="2">The sequence shown here is derived from an EMBL/GenBank/DDBJ whole genome shotgun (WGS) entry which is preliminary data.</text>
</comment>
<accession>A0A5B0PSK3</accession>
<evidence type="ECO:0000313" key="2">
    <source>
        <dbReference type="EMBL" id="KAA1103652.1"/>
    </source>
</evidence>
<sequence>MVEANSTRATSKRIKESTTSRLKDMAIKKALIPSDSRTEPELSTSSAEKPSNEGNIPAQAHDGNGRALNGSQSHDVNGRALDGSVSYNDTVNKETVYSLIEDTSESRRDRAPAAMNIPTSLNVGNSDIRREQALAAMNAPSIGLPRNHRVDLTIEEPVVDRSPAIVSSSLMSERQEMWNRATAAQDAGDPALAEMLFKAIGSLKANQPNVVMAPRAEAPVEAFAIPSFYGQTGVTYMPAHPPTVAARDPVEPAASKKFFLTEGDLVYAIGSVTNHNSVGFAPFLDENIRKLRSPLPLTIFNCKWQQRAMAHHLDRRQKSDKSSSDRDKSGGYKGFAFVQEWTQTYAQWTRNHRAFRKTLNDVYKIIEFSKLLGTHKNNCDDITEEFGFMVAFRYNMEVRNNTFSHRITDEDVKNAIPDISQRKESVVEQCYNQCRNFGELEWEENLYAPGLSHSNHDPLTGGLKQRQGQFFNNNQMIHNPYMQQQQQYGGKNFQHYSSNNNNNNYNNHSHQNYNNGGSGSSHNQGYGQNNFGGSEGKKRPRGGYRGSNYSDNPQGKAEGGNGGKKGNGQR</sequence>
<proteinExistence type="predicted"/>
<protein>
    <submittedName>
        <fullName evidence="2">Uncharacterized protein</fullName>
    </submittedName>
</protein>
<evidence type="ECO:0000313" key="3">
    <source>
        <dbReference type="Proteomes" id="UP000325313"/>
    </source>
</evidence>
<name>A0A5B0PSK3_PUCGR</name>
<feature type="region of interest" description="Disordered" evidence="1">
    <location>
        <begin position="486"/>
        <end position="570"/>
    </location>
</feature>
<dbReference type="AlphaFoldDB" id="A0A5B0PSK3"/>
<gene>
    <name evidence="2" type="ORF">PGTUg99_004023</name>
</gene>
<feature type="compositionally biased region" description="Low complexity" evidence="1">
    <location>
        <begin position="494"/>
        <end position="529"/>
    </location>
</feature>
<feature type="compositionally biased region" description="Gly residues" evidence="1">
    <location>
        <begin position="557"/>
        <end position="570"/>
    </location>
</feature>
<feature type="region of interest" description="Disordered" evidence="1">
    <location>
        <begin position="1"/>
        <end position="85"/>
    </location>
</feature>
<dbReference type="Proteomes" id="UP000325313">
    <property type="component" value="Unassembled WGS sequence"/>
</dbReference>
<reference evidence="2 3" key="1">
    <citation type="submission" date="2019-05" db="EMBL/GenBank/DDBJ databases">
        <title>Emergence of the Ug99 lineage of the wheat stem rust pathogen through somatic hybridization.</title>
        <authorList>
            <person name="Li F."/>
            <person name="Upadhyaya N.M."/>
            <person name="Sperschneider J."/>
            <person name="Matny O."/>
            <person name="Nguyen-Phuc H."/>
            <person name="Mago R."/>
            <person name="Raley C."/>
            <person name="Miller M.E."/>
            <person name="Silverstein K.A.T."/>
            <person name="Henningsen E."/>
            <person name="Hirsch C.D."/>
            <person name="Visser B."/>
            <person name="Pretorius Z.A."/>
            <person name="Steffenson B.J."/>
            <person name="Schwessinger B."/>
            <person name="Dodds P.N."/>
            <person name="Figueroa M."/>
        </authorList>
    </citation>
    <scope>NUCLEOTIDE SEQUENCE [LARGE SCALE GENOMIC DNA]</scope>
    <source>
        <strain evidence="2 3">Ug99</strain>
    </source>
</reference>
<evidence type="ECO:0000256" key="1">
    <source>
        <dbReference type="SAM" id="MobiDB-lite"/>
    </source>
</evidence>
<organism evidence="2 3">
    <name type="scientific">Puccinia graminis f. sp. tritici</name>
    <dbReference type="NCBI Taxonomy" id="56615"/>
    <lineage>
        <taxon>Eukaryota</taxon>
        <taxon>Fungi</taxon>
        <taxon>Dikarya</taxon>
        <taxon>Basidiomycota</taxon>
        <taxon>Pucciniomycotina</taxon>
        <taxon>Pucciniomycetes</taxon>
        <taxon>Pucciniales</taxon>
        <taxon>Pucciniaceae</taxon>
        <taxon>Puccinia</taxon>
    </lineage>
</organism>
<dbReference type="EMBL" id="VDEP01000321">
    <property type="protein sequence ID" value="KAA1103652.1"/>
    <property type="molecule type" value="Genomic_DNA"/>
</dbReference>